<dbReference type="InterPro" id="IPR027417">
    <property type="entry name" value="P-loop_NTPase"/>
</dbReference>
<keyword evidence="1" id="KW-0233">DNA recombination</keyword>
<dbReference type="EMBL" id="JAFNEN010002305">
    <property type="protein sequence ID" value="KAG8172847.1"/>
    <property type="molecule type" value="Genomic_DNA"/>
</dbReference>
<dbReference type="GO" id="GO:0043139">
    <property type="term" value="F:5'-3' DNA helicase activity"/>
    <property type="evidence" value="ECO:0007669"/>
    <property type="project" value="UniProtKB-EC"/>
</dbReference>
<dbReference type="SUPFAM" id="SSF52540">
    <property type="entry name" value="P-loop containing nucleoside triphosphate hydrolases"/>
    <property type="match status" value="1"/>
</dbReference>
<name>A0AAV6TM23_9ARAC</name>
<comment type="cofactor">
    <cofactor evidence="1">
        <name>Mg(2+)</name>
        <dbReference type="ChEBI" id="CHEBI:18420"/>
    </cofactor>
</comment>
<dbReference type="PANTHER" id="PTHR47642:SF5">
    <property type="entry name" value="ATP-DEPENDENT DNA HELICASE"/>
    <property type="match status" value="1"/>
</dbReference>
<keyword evidence="4" id="KW-1185">Reference proteome</keyword>
<dbReference type="InterPro" id="IPR051055">
    <property type="entry name" value="PIF1_helicase"/>
</dbReference>
<reference evidence="3 4" key="1">
    <citation type="journal article" date="2022" name="Nat. Ecol. Evol.">
        <title>A masculinizing supergene underlies an exaggerated male reproductive morph in a spider.</title>
        <authorList>
            <person name="Hendrickx F."/>
            <person name="De Corte Z."/>
            <person name="Sonet G."/>
            <person name="Van Belleghem S.M."/>
            <person name="Kostlbacher S."/>
            <person name="Vangestel C."/>
        </authorList>
    </citation>
    <scope>NUCLEOTIDE SEQUENCE [LARGE SCALE GENOMIC DNA]</scope>
    <source>
        <strain evidence="3">W744_W776</strain>
    </source>
</reference>
<keyword evidence="1" id="KW-0378">Hydrolase</keyword>
<dbReference type="AlphaFoldDB" id="A0AAV6TM23"/>
<keyword evidence="1" id="KW-0547">Nucleotide-binding</keyword>
<dbReference type="Proteomes" id="UP000827092">
    <property type="component" value="Unassembled WGS sequence"/>
</dbReference>
<dbReference type="EC" id="5.6.2.3" evidence="1"/>
<keyword evidence="1" id="KW-0227">DNA damage</keyword>
<evidence type="ECO:0000313" key="4">
    <source>
        <dbReference type="Proteomes" id="UP000827092"/>
    </source>
</evidence>
<comment type="similarity">
    <text evidence="1">Belongs to the helicase family.</text>
</comment>
<evidence type="ECO:0000259" key="2">
    <source>
        <dbReference type="Pfam" id="PF05970"/>
    </source>
</evidence>
<comment type="catalytic activity">
    <reaction evidence="1">
        <text>ATP + H2O = ADP + phosphate + H(+)</text>
        <dbReference type="Rhea" id="RHEA:13065"/>
        <dbReference type="ChEBI" id="CHEBI:15377"/>
        <dbReference type="ChEBI" id="CHEBI:15378"/>
        <dbReference type="ChEBI" id="CHEBI:30616"/>
        <dbReference type="ChEBI" id="CHEBI:43474"/>
        <dbReference type="ChEBI" id="CHEBI:456216"/>
        <dbReference type="EC" id="5.6.2.3"/>
    </reaction>
</comment>
<dbReference type="InterPro" id="IPR010285">
    <property type="entry name" value="DNA_helicase_pif1-like_DEAD"/>
</dbReference>
<dbReference type="GO" id="GO:0016787">
    <property type="term" value="F:hydrolase activity"/>
    <property type="evidence" value="ECO:0007669"/>
    <property type="project" value="UniProtKB-KW"/>
</dbReference>
<protein>
    <recommendedName>
        <fullName evidence="1">ATP-dependent DNA helicase</fullName>
        <ecNumber evidence="1">5.6.2.3</ecNumber>
    </recommendedName>
</protein>
<dbReference type="Gene3D" id="3.40.50.300">
    <property type="entry name" value="P-loop containing nucleotide triphosphate hydrolases"/>
    <property type="match status" value="1"/>
</dbReference>
<dbReference type="GO" id="GO:0005524">
    <property type="term" value="F:ATP binding"/>
    <property type="evidence" value="ECO:0007669"/>
    <property type="project" value="UniProtKB-KW"/>
</dbReference>
<evidence type="ECO:0000313" key="3">
    <source>
        <dbReference type="EMBL" id="KAG8172847.1"/>
    </source>
</evidence>
<keyword evidence="1" id="KW-0234">DNA repair</keyword>
<dbReference type="Pfam" id="PF05970">
    <property type="entry name" value="PIF1"/>
    <property type="match status" value="1"/>
</dbReference>
<dbReference type="GO" id="GO:0000723">
    <property type="term" value="P:telomere maintenance"/>
    <property type="evidence" value="ECO:0007669"/>
    <property type="project" value="InterPro"/>
</dbReference>
<comment type="caution">
    <text evidence="3">The sequence shown here is derived from an EMBL/GenBank/DDBJ whole genome shotgun (WGS) entry which is preliminary data.</text>
</comment>
<keyword evidence="1" id="KW-0347">Helicase</keyword>
<keyword evidence="1" id="KW-0067">ATP-binding</keyword>
<gene>
    <name evidence="3" type="ORF">JTE90_010241</name>
</gene>
<evidence type="ECO:0000256" key="1">
    <source>
        <dbReference type="RuleBase" id="RU363044"/>
    </source>
</evidence>
<dbReference type="PANTHER" id="PTHR47642">
    <property type="entry name" value="ATP-DEPENDENT DNA HELICASE"/>
    <property type="match status" value="1"/>
</dbReference>
<dbReference type="GO" id="GO:0006281">
    <property type="term" value="P:DNA repair"/>
    <property type="evidence" value="ECO:0007669"/>
    <property type="project" value="UniProtKB-KW"/>
</dbReference>
<organism evidence="3 4">
    <name type="scientific">Oedothorax gibbosus</name>
    <dbReference type="NCBI Taxonomy" id="931172"/>
    <lineage>
        <taxon>Eukaryota</taxon>
        <taxon>Metazoa</taxon>
        <taxon>Ecdysozoa</taxon>
        <taxon>Arthropoda</taxon>
        <taxon>Chelicerata</taxon>
        <taxon>Arachnida</taxon>
        <taxon>Araneae</taxon>
        <taxon>Araneomorphae</taxon>
        <taxon>Entelegynae</taxon>
        <taxon>Araneoidea</taxon>
        <taxon>Linyphiidae</taxon>
        <taxon>Erigoninae</taxon>
        <taxon>Oedothorax</taxon>
    </lineage>
</organism>
<sequence>MMVHELQNRDQDPTLKTVLLLAPTGKAASNIGGETLHSAFGLPLSLTDVLPLSSKTLAEYASKFFYVKCIIIDEISMVGSTMYSNIDQRLREIKGLDKPFGGVHCMQFGDLRQLPPVKDSAIYKIPKSAGLRVFSENLWHRVEFYKLTEIMRQKDDQPYANLLNNMASGKMTDEEVDFHAI</sequence>
<accession>A0AAV6TM23</accession>
<proteinExistence type="inferred from homology"/>
<dbReference type="GO" id="GO:0006310">
    <property type="term" value="P:DNA recombination"/>
    <property type="evidence" value="ECO:0007669"/>
    <property type="project" value="UniProtKB-KW"/>
</dbReference>
<feature type="domain" description="DNA helicase Pif1-like DEAD-box helicase" evidence="2">
    <location>
        <begin position="15"/>
        <end position="175"/>
    </location>
</feature>